<accession>A0ABU1FDB6</accession>
<dbReference type="RefSeq" id="WP_310459032.1">
    <property type="nucleotide sequence ID" value="NZ_JAVKPH010000037.1"/>
</dbReference>
<feature type="transmembrane region" description="Helical" evidence="1">
    <location>
        <begin position="13"/>
        <end position="35"/>
    </location>
</feature>
<evidence type="ECO:0008006" key="4">
    <source>
        <dbReference type="Google" id="ProtNLM"/>
    </source>
</evidence>
<reference evidence="2 3" key="1">
    <citation type="submission" date="2023-09" db="EMBL/GenBank/DDBJ databases">
        <title>Xinfangfangia sedmenti sp. nov., isolated the sedment.</title>
        <authorList>
            <person name="Xu L."/>
        </authorList>
    </citation>
    <scope>NUCLEOTIDE SEQUENCE [LARGE SCALE GENOMIC DNA]</scope>
    <source>
        <strain evidence="2 3">LG-4</strain>
    </source>
</reference>
<evidence type="ECO:0000313" key="3">
    <source>
        <dbReference type="Proteomes" id="UP001247754"/>
    </source>
</evidence>
<sequence>MNPKAFFSSVADLLPNGAAAAALAGVAGGVVHWIVNRKNPRAGILAVVVGGMTAVYIGPFASSIIGLPIVAVNAMTGGDADPGMFGAFVCGLAGVSIVELIADFVERRKRDLKNDAPISSPEDNGDEPA</sequence>
<protein>
    <recommendedName>
        <fullName evidence="4">Phage holin</fullName>
    </recommendedName>
</protein>
<evidence type="ECO:0000256" key="1">
    <source>
        <dbReference type="SAM" id="Phobius"/>
    </source>
</evidence>
<name>A0ABU1FDB6_9RHOB</name>
<dbReference type="EMBL" id="JAVKPH010000037">
    <property type="protein sequence ID" value="MDR5654889.1"/>
    <property type="molecule type" value="Genomic_DNA"/>
</dbReference>
<gene>
    <name evidence="2" type="ORF">RGD00_19945</name>
</gene>
<keyword evidence="1" id="KW-1133">Transmembrane helix</keyword>
<comment type="caution">
    <text evidence="2">The sequence shown here is derived from an EMBL/GenBank/DDBJ whole genome shotgun (WGS) entry which is preliminary data.</text>
</comment>
<organism evidence="2 3">
    <name type="scientific">Ruixingdingia sedimenti</name>
    <dbReference type="NCBI Taxonomy" id="3073604"/>
    <lineage>
        <taxon>Bacteria</taxon>
        <taxon>Pseudomonadati</taxon>
        <taxon>Pseudomonadota</taxon>
        <taxon>Alphaproteobacteria</taxon>
        <taxon>Rhodobacterales</taxon>
        <taxon>Paracoccaceae</taxon>
        <taxon>Ruixingdingia</taxon>
    </lineage>
</organism>
<keyword evidence="1" id="KW-0472">Membrane</keyword>
<dbReference type="Proteomes" id="UP001247754">
    <property type="component" value="Unassembled WGS sequence"/>
</dbReference>
<proteinExistence type="predicted"/>
<feature type="transmembrane region" description="Helical" evidence="1">
    <location>
        <begin position="83"/>
        <end position="105"/>
    </location>
</feature>
<keyword evidence="1" id="KW-0812">Transmembrane</keyword>
<evidence type="ECO:0000313" key="2">
    <source>
        <dbReference type="EMBL" id="MDR5654889.1"/>
    </source>
</evidence>
<feature type="transmembrane region" description="Helical" evidence="1">
    <location>
        <begin position="42"/>
        <end position="71"/>
    </location>
</feature>
<keyword evidence="3" id="KW-1185">Reference proteome</keyword>